<sequence length="515" mass="54638">MVGSGALPAGSPLHTEVLDRHLWPGRTAVAHRIRYQGVGYDGAGREVSGSVFVPEGDGPWPVVSFAHGTTGLSDAAAPSRAGLTRRERELVEGWLAAGYVVAATDYEGLATPGPHPYLNGEAVADDVIDVVRAAHGLGLALRDQWLAVGFSQGGHAALFTGLVATRYAPELDFRGTIALAPPVHIPQIVHRQTADDDAPVTILVPFLLAGLRVTHPGFDARGLLTERGAQLVALAEHATLFEVYRATAALTNRDLGTTGLAGRPGVAEVLESCRVPVARLDRPVLIVAGDADEIVPLDVVRRYAAELRAAGADVSLVAHEGARHADLLSVDVGALTRWARRATDAPPPAPPRFALPDPTGDGHLSLDDYEAFALRLVQAFGEPPGSPRARAVREGYRALWRAVVGRADTDHDGRVGEAEFLRWIVDGAAEAEVLPLATAVLALVDTSGDDVVRNDELLRLLSGCAVPEQEAREIVARLDSSGDGHLSVAELVDAIRGYCRAPDRSHPGHWLFGRF</sequence>
<dbReference type="GO" id="GO:0005509">
    <property type="term" value="F:calcium ion binding"/>
    <property type="evidence" value="ECO:0007669"/>
    <property type="project" value="InterPro"/>
</dbReference>
<dbReference type="GO" id="GO:0004806">
    <property type="term" value="F:triacylglycerol lipase activity"/>
    <property type="evidence" value="ECO:0007669"/>
    <property type="project" value="InterPro"/>
</dbReference>
<dbReference type="PANTHER" id="PTHR34853:SF1">
    <property type="entry name" value="LIPASE 5"/>
    <property type="match status" value="1"/>
</dbReference>
<organism evidence="2 3">
    <name type="scientific">Saccharothrix espanaensis (strain ATCC 51144 / DSM 44229 / JCM 9112 / NBRC 15066 / NRRL 15764)</name>
    <dbReference type="NCBI Taxonomy" id="1179773"/>
    <lineage>
        <taxon>Bacteria</taxon>
        <taxon>Bacillati</taxon>
        <taxon>Actinomycetota</taxon>
        <taxon>Actinomycetes</taxon>
        <taxon>Pseudonocardiales</taxon>
        <taxon>Pseudonocardiaceae</taxon>
        <taxon>Saccharothrix</taxon>
    </lineage>
</organism>
<dbReference type="InterPro" id="IPR011992">
    <property type="entry name" value="EF-hand-dom_pair"/>
</dbReference>
<dbReference type="Pfam" id="PF03583">
    <property type="entry name" value="LIP"/>
    <property type="match status" value="1"/>
</dbReference>
<protein>
    <recommendedName>
        <fullName evidence="1">EF-hand domain-containing protein</fullName>
    </recommendedName>
</protein>
<dbReference type="InterPro" id="IPR002048">
    <property type="entry name" value="EF_hand_dom"/>
</dbReference>
<accession>K0JZE2</accession>
<dbReference type="PROSITE" id="PS50222">
    <property type="entry name" value="EF_HAND_2"/>
    <property type="match status" value="1"/>
</dbReference>
<dbReference type="SUPFAM" id="SSF47473">
    <property type="entry name" value="EF-hand"/>
    <property type="match status" value="1"/>
</dbReference>
<proteinExistence type="predicted"/>
<name>K0JZE2_SACES</name>
<dbReference type="EMBL" id="HE804045">
    <property type="protein sequence ID" value="CCH29618.1"/>
    <property type="molecule type" value="Genomic_DNA"/>
</dbReference>
<dbReference type="PROSITE" id="PS00018">
    <property type="entry name" value="EF_HAND_1"/>
    <property type="match status" value="2"/>
</dbReference>
<dbReference type="InterPro" id="IPR029058">
    <property type="entry name" value="AB_hydrolase_fold"/>
</dbReference>
<dbReference type="KEGG" id="sesp:BN6_22980"/>
<gene>
    <name evidence="2" type="ordered locus">BN6_22980</name>
</gene>
<evidence type="ECO:0000313" key="3">
    <source>
        <dbReference type="Proteomes" id="UP000006281"/>
    </source>
</evidence>
<dbReference type="Gene3D" id="3.40.50.1820">
    <property type="entry name" value="alpha/beta hydrolase"/>
    <property type="match status" value="2"/>
</dbReference>
<dbReference type="Proteomes" id="UP000006281">
    <property type="component" value="Chromosome"/>
</dbReference>
<dbReference type="GO" id="GO:0016042">
    <property type="term" value="P:lipid catabolic process"/>
    <property type="evidence" value="ECO:0007669"/>
    <property type="project" value="InterPro"/>
</dbReference>
<reference evidence="2 3" key="1">
    <citation type="journal article" date="2012" name="BMC Genomics">
        <title>Complete genome sequence of Saccharothrix espanaensis DSM 44229T and comparison to the other completely sequenced Pseudonocardiaceae.</title>
        <authorList>
            <person name="Strobel T."/>
            <person name="Al-Dilaimi A."/>
            <person name="Blom J."/>
            <person name="Gessner A."/>
            <person name="Kalinowski J."/>
            <person name="Luzhetska M."/>
            <person name="Puhler A."/>
            <person name="Szczepanowski R."/>
            <person name="Bechthold A."/>
            <person name="Ruckert C."/>
        </authorList>
    </citation>
    <scope>NUCLEOTIDE SEQUENCE [LARGE SCALE GENOMIC DNA]</scope>
    <source>
        <strain evidence="3">ATCC 51144 / DSM 44229 / JCM 9112 / NBRC 15066 / NRRL 15764</strain>
    </source>
</reference>
<dbReference type="AlphaFoldDB" id="K0JZE2"/>
<dbReference type="InterPro" id="IPR005152">
    <property type="entry name" value="Lipase_secreted"/>
</dbReference>
<evidence type="ECO:0000259" key="1">
    <source>
        <dbReference type="PROSITE" id="PS50222"/>
    </source>
</evidence>
<dbReference type="HOGENOM" id="CLU_528808_0_0_11"/>
<dbReference type="eggNOG" id="COG1073">
    <property type="taxonomic scope" value="Bacteria"/>
</dbReference>
<dbReference type="STRING" id="1179773.BN6_22980"/>
<feature type="domain" description="EF-hand" evidence="1">
    <location>
        <begin position="466"/>
        <end position="501"/>
    </location>
</feature>
<dbReference type="PATRIC" id="fig|1179773.3.peg.2295"/>
<dbReference type="InterPro" id="IPR018247">
    <property type="entry name" value="EF_Hand_1_Ca_BS"/>
</dbReference>
<dbReference type="Gene3D" id="1.10.238.10">
    <property type="entry name" value="EF-hand"/>
    <property type="match status" value="1"/>
</dbReference>
<evidence type="ECO:0000313" key="2">
    <source>
        <dbReference type="EMBL" id="CCH29618.1"/>
    </source>
</evidence>
<keyword evidence="3" id="KW-1185">Reference proteome</keyword>
<dbReference type="PANTHER" id="PTHR34853">
    <property type="match status" value="1"/>
</dbReference>
<dbReference type="SUPFAM" id="SSF53474">
    <property type="entry name" value="alpha/beta-Hydrolases"/>
    <property type="match status" value="1"/>
</dbReference>